<reference evidence="2" key="2">
    <citation type="submission" date="2022-01" db="EMBL/GenBank/DDBJ databases">
        <authorList>
            <person name="Yamashiro T."/>
            <person name="Shiraishi A."/>
            <person name="Satake H."/>
            <person name="Nakayama K."/>
        </authorList>
    </citation>
    <scope>NUCLEOTIDE SEQUENCE</scope>
</reference>
<sequence length="101" mass="11549">MFEGSTFGEEDSAELVDGEEKGFTKMQLDSEDSKLQEQQEQVLELLTVDHQCYHHTLLQTIDPIQVQLVSELLLLTEHTRTVILFRKVIITSCASSLDLRK</sequence>
<evidence type="ECO:0000313" key="3">
    <source>
        <dbReference type="Proteomes" id="UP001151760"/>
    </source>
</evidence>
<proteinExistence type="predicted"/>
<keyword evidence="3" id="KW-1185">Reference proteome</keyword>
<comment type="caution">
    <text evidence="2">The sequence shown here is derived from an EMBL/GenBank/DDBJ whole genome shotgun (WGS) entry which is preliminary data.</text>
</comment>
<name>A0ABQ5CZY9_9ASTR</name>
<reference evidence="2" key="1">
    <citation type="journal article" date="2022" name="Int. J. Mol. Sci.">
        <title>Draft Genome of Tanacetum Coccineum: Genomic Comparison of Closely Related Tanacetum-Family Plants.</title>
        <authorList>
            <person name="Yamashiro T."/>
            <person name="Shiraishi A."/>
            <person name="Nakayama K."/>
            <person name="Satake H."/>
        </authorList>
    </citation>
    <scope>NUCLEOTIDE SEQUENCE</scope>
</reference>
<feature type="compositionally biased region" description="Acidic residues" evidence="1">
    <location>
        <begin position="8"/>
        <end position="17"/>
    </location>
</feature>
<evidence type="ECO:0000256" key="1">
    <source>
        <dbReference type="SAM" id="MobiDB-lite"/>
    </source>
</evidence>
<gene>
    <name evidence="2" type="ORF">Tco_0922541</name>
</gene>
<protein>
    <submittedName>
        <fullName evidence="2">Uncharacterized protein</fullName>
    </submittedName>
</protein>
<accession>A0ABQ5CZY9</accession>
<evidence type="ECO:0000313" key="2">
    <source>
        <dbReference type="EMBL" id="GJT32122.1"/>
    </source>
</evidence>
<organism evidence="2 3">
    <name type="scientific">Tanacetum coccineum</name>
    <dbReference type="NCBI Taxonomy" id="301880"/>
    <lineage>
        <taxon>Eukaryota</taxon>
        <taxon>Viridiplantae</taxon>
        <taxon>Streptophyta</taxon>
        <taxon>Embryophyta</taxon>
        <taxon>Tracheophyta</taxon>
        <taxon>Spermatophyta</taxon>
        <taxon>Magnoliopsida</taxon>
        <taxon>eudicotyledons</taxon>
        <taxon>Gunneridae</taxon>
        <taxon>Pentapetalae</taxon>
        <taxon>asterids</taxon>
        <taxon>campanulids</taxon>
        <taxon>Asterales</taxon>
        <taxon>Asteraceae</taxon>
        <taxon>Asteroideae</taxon>
        <taxon>Anthemideae</taxon>
        <taxon>Anthemidinae</taxon>
        <taxon>Tanacetum</taxon>
    </lineage>
</organism>
<feature type="region of interest" description="Disordered" evidence="1">
    <location>
        <begin position="1"/>
        <end position="20"/>
    </location>
</feature>
<dbReference type="Proteomes" id="UP001151760">
    <property type="component" value="Unassembled WGS sequence"/>
</dbReference>
<dbReference type="EMBL" id="BQNB010014765">
    <property type="protein sequence ID" value="GJT32122.1"/>
    <property type="molecule type" value="Genomic_DNA"/>
</dbReference>